<feature type="domain" description="LssY-like C-terminal" evidence="10">
    <location>
        <begin position="504"/>
        <end position="622"/>
    </location>
</feature>
<feature type="transmembrane region" description="Helical" evidence="7">
    <location>
        <begin position="392"/>
        <end position="413"/>
    </location>
</feature>
<feature type="transmembrane region" description="Helical" evidence="7">
    <location>
        <begin position="59"/>
        <end position="80"/>
    </location>
</feature>
<evidence type="ECO:0000256" key="7">
    <source>
        <dbReference type="SAM" id="Phobius"/>
    </source>
</evidence>
<dbReference type="SUPFAM" id="SSF48317">
    <property type="entry name" value="Acid phosphatase/Vanadium-dependent haloperoxidase"/>
    <property type="match status" value="1"/>
</dbReference>
<evidence type="ECO:0000256" key="4">
    <source>
        <dbReference type="ARBA" id="ARBA00022692"/>
    </source>
</evidence>
<dbReference type="PANTHER" id="PTHR30353:SF15">
    <property type="entry name" value="INNER MEMBRANE PROTEIN YABI"/>
    <property type="match status" value="1"/>
</dbReference>
<dbReference type="Pfam" id="PF01569">
    <property type="entry name" value="PAP2"/>
    <property type="match status" value="1"/>
</dbReference>
<feature type="transmembrane region" description="Helical" evidence="7">
    <location>
        <begin position="367"/>
        <end position="385"/>
    </location>
</feature>
<dbReference type="InterPro" id="IPR032816">
    <property type="entry name" value="VTT_dom"/>
</dbReference>
<name>A0ABZ0WFB3_9BURK</name>
<feature type="transmembrane region" description="Helical" evidence="7">
    <location>
        <begin position="326"/>
        <end position="347"/>
    </location>
</feature>
<evidence type="ECO:0000256" key="5">
    <source>
        <dbReference type="ARBA" id="ARBA00022989"/>
    </source>
</evidence>
<dbReference type="Gene3D" id="1.20.144.10">
    <property type="entry name" value="Phosphatidic acid phosphatase type 2/haloperoxidase"/>
    <property type="match status" value="1"/>
</dbReference>
<feature type="transmembrane region" description="Helical" evidence="7">
    <location>
        <begin position="171"/>
        <end position="194"/>
    </location>
</feature>
<reference evidence="11 12" key="1">
    <citation type="submission" date="2023-12" db="EMBL/GenBank/DDBJ databases">
        <title>Genome sequencing and assembly of bacterial species from a model synthetic community.</title>
        <authorList>
            <person name="Hogle S.L."/>
        </authorList>
    </citation>
    <scope>NUCLEOTIDE SEQUENCE [LARGE SCALE GENOMIC DNA]</scope>
    <source>
        <strain evidence="11 12">HAMBI 2494</strain>
    </source>
</reference>
<dbReference type="InterPro" id="IPR036938">
    <property type="entry name" value="PAP2/HPO_sf"/>
</dbReference>
<evidence type="ECO:0000256" key="2">
    <source>
        <dbReference type="ARBA" id="ARBA00010792"/>
    </source>
</evidence>
<feature type="transmembrane region" description="Helical" evidence="7">
    <location>
        <begin position="450"/>
        <end position="469"/>
    </location>
</feature>
<feature type="transmembrane region" description="Helical" evidence="7">
    <location>
        <begin position="20"/>
        <end position="47"/>
    </location>
</feature>
<dbReference type="InterPro" id="IPR000326">
    <property type="entry name" value="PAP2/HPO"/>
</dbReference>
<feature type="transmembrane region" description="Helical" evidence="7">
    <location>
        <begin position="419"/>
        <end position="438"/>
    </location>
</feature>
<keyword evidence="6 7" id="KW-0472">Membrane</keyword>
<keyword evidence="3" id="KW-1003">Cell membrane</keyword>
<feature type="transmembrane region" description="Helical" evidence="7">
    <location>
        <begin position="241"/>
        <end position="262"/>
    </location>
</feature>
<organism evidence="11 12">
    <name type="scientific">Paraburkholderia kururiensis</name>
    <dbReference type="NCBI Taxonomy" id="984307"/>
    <lineage>
        <taxon>Bacteria</taxon>
        <taxon>Pseudomonadati</taxon>
        <taxon>Pseudomonadota</taxon>
        <taxon>Betaproteobacteria</taxon>
        <taxon>Burkholderiales</taxon>
        <taxon>Burkholderiaceae</taxon>
        <taxon>Paraburkholderia</taxon>
    </lineage>
</organism>
<dbReference type="InterPro" id="IPR025902">
    <property type="entry name" value="LssY-like-C_dom"/>
</dbReference>
<feature type="transmembrane region" description="Helical" evidence="7">
    <location>
        <begin position="143"/>
        <end position="165"/>
    </location>
</feature>
<proteinExistence type="inferred from homology"/>
<keyword evidence="12" id="KW-1185">Reference proteome</keyword>
<dbReference type="EMBL" id="CP139965">
    <property type="protein sequence ID" value="WQD76031.1"/>
    <property type="molecule type" value="Genomic_DNA"/>
</dbReference>
<evidence type="ECO:0000313" key="11">
    <source>
        <dbReference type="EMBL" id="WQD76031.1"/>
    </source>
</evidence>
<keyword evidence="5 7" id="KW-1133">Transmembrane helix</keyword>
<protein>
    <submittedName>
        <fullName evidence="11">VTT domain-containing protein</fullName>
    </submittedName>
</protein>
<sequence length="679" mass="71405">MEHLFLHLWAHLASHPGWTLTIVFLAAFLEAVAVVGTFVPGSTVIFLAGALAGAGSLNLAAVLACAVVGAVAGDGLSYWLGARFREQMPMVWPFRRHPQLLEKGQDFLSRHGAKSILLARFVGPIRAVVPVVAGMLGMSAGRFYLLNVVSALLWAPAHIVPGAVFGASVQLAGAVSFRLVVVIVLLVGISWLGYRLARLLFLHAGSLVDEAGESLTRWASRHPGRAGRLARRILDPAEPGARITVAMSAVVLGAGGVFLAVMQDVLQGDPLVHVDGAVYRFLASVRTPWSDAAFAGIAMLGSVVTLGALVAVVALLLAWETRWRALGYWLAAAAFSQAVILVVRLAIHRAAPAAAGAQAYAFPSDHVAASVIVYGFLAFLFARRARGATRAVAVTASIVIVVLIALAGLYLGRFWFSDAIAGAALACAWLVALALELTWRNPMPPKLPPLYPVAVFGAMAGAVGLQFAAGGGSPGKPALPATEGLARPTIVISQRTWTDTAWRRLPCWRTDLEGDRKEPLSLQWSASAAGIETALRAQGWLPGVQLSARTIFSLVAPNVSAMALPVLPKLDNGAPSPLVFARAGDVSAERFVLRLWPAGYAVADPKSGAPVPLWTGMVVRERLLRPAWPVNVLRVERHGATVDANSAPAGTPAAAPDVAVIGRRSCDGVTVTLLASVSR</sequence>
<feature type="domain" description="VTT" evidence="9">
    <location>
        <begin position="39"/>
        <end position="163"/>
    </location>
</feature>
<dbReference type="Proteomes" id="UP001325479">
    <property type="component" value="Chromosome"/>
</dbReference>
<evidence type="ECO:0000259" key="10">
    <source>
        <dbReference type="Pfam" id="PF14067"/>
    </source>
</evidence>
<dbReference type="InterPro" id="IPR032818">
    <property type="entry name" value="DedA-like"/>
</dbReference>
<comment type="subcellular location">
    <subcellularLocation>
        <location evidence="1">Cell membrane</location>
        <topology evidence="1">Multi-pass membrane protein</topology>
    </subcellularLocation>
</comment>
<dbReference type="PANTHER" id="PTHR30353">
    <property type="entry name" value="INNER MEMBRANE PROTEIN DEDA-RELATED"/>
    <property type="match status" value="1"/>
</dbReference>
<dbReference type="Pfam" id="PF09335">
    <property type="entry name" value="VTT_dom"/>
    <property type="match status" value="1"/>
</dbReference>
<accession>A0ABZ0WFB3</accession>
<evidence type="ECO:0000313" key="12">
    <source>
        <dbReference type="Proteomes" id="UP001325479"/>
    </source>
</evidence>
<gene>
    <name evidence="11" type="ORF">U0042_18145</name>
</gene>
<keyword evidence="4 7" id="KW-0812">Transmembrane</keyword>
<evidence type="ECO:0000256" key="3">
    <source>
        <dbReference type="ARBA" id="ARBA00022475"/>
    </source>
</evidence>
<evidence type="ECO:0000259" key="8">
    <source>
        <dbReference type="Pfam" id="PF01569"/>
    </source>
</evidence>
<evidence type="ECO:0000259" key="9">
    <source>
        <dbReference type="Pfam" id="PF09335"/>
    </source>
</evidence>
<evidence type="ECO:0000256" key="1">
    <source>
        <dbReference type="ARBA" id="ARBA00004651"/>
    </source>
</evidence>
<comment type="similarity">
    <text evidence="2">Belongs to the DedA family.</text>
</comment>
<feature type="transmembrane region" description="Helical" evidence="7">
    <location>
        <begin position="292"/>
        <end position="319"/>
    </location>
</feature>
<feature type="domain" description="Phosphatidic acid phosphatase type 2/haloperoxidase" evidence="8">
    <location>
        <begin position="359"/>
        <end position="434"/>
    </location>
</feature>
<evidence type="ECO:0000256" key="6">
    <source>
        <dbReference type="ARBA" id="ARBA00023136"/>
    </source>
</evidence>
<dbReference type="Pfam" id="PF14067">
    <property type="entry name" value="LssY_C"/>
    <property type="match status" value="1"/>
</dbReference>
<dbReference type="RefSeq" id="WP_114814973.1">
    <property type="nucleotide sequence ID" value="NZ_CP139965.1"/>
</dbReference>